<gene>
    <name evidence="3" type="ORF">NCGR_LOCUS29003</name>
</gene>
<keyword evidence="4" id="KW-1185">Reference proteome</keyword>
<dbReference type="InterPro" id="IPR044822">
    <property type="entry name" value="Myb_DNA-bind_4"/>
</dbReference>
<dbReference type="EMBL" id="CAJGYO010000007">
    <property type="protein sequence ID" value="CAD6244246.1"/>
    <property type="molecule type" value="Genomic_DNA"/>
</dbReference>
<protein>
    <recommendedName>
        <fullName evidence="2">Myb/SANT-like DNA-binding domain-containing protein</fullName>
    </recommendedName>
</protein>
<proteinExistence type="predicted"/>
<accession>A0A811PH22</accession>
<keyword evidence="1" id="KW-0175">Coiled coil</keyword>
<reference evidence="3" key="1">
    <citation type="submission" date="2020-10" db="EMBL/GenBank/DDBJ databases">
        <authorList>
            <person name="Han B."/>
            <person name="Lu T."/>
            <person name="Zhao Q."/>
            <person name="Huang X."/>
            <person name="Zhao Y."/>
        </authorList>
    </citation>
    <scope>NUCLEOTIDE SEQUENCE</scope>
</reference>
<name>A0A811PH22_9POAL</name>
<evidence type="ECO:0000259" key="2">
    <source>
        <dbReference type="Pfam" id="PF13837"/>
    </source>
</evidence>
<evidence type="ECO:0000313" key="4">
    <source>
        <dbReference type="Proteomes" id="UP000604825"/>
    </source>
</evidence>
<feature type="coiled-coil region" evidence="1">
    <location>
        <begin position="333"/>
        <end position="397"/>
    </location>
</feature>
<dbReference type="AlphaFoldDB" id="A0A811PH22"/>
<dbReference type="Gene3D" id="1.10.10.60">
    <property type="entry name" value="Homeodomain-like"/>
    <property type="match status" value="1"/>
</dbReference>
<dbReference type="Proteomes" id="UP000604825">
    <property type="component" value="Unassembled WGS sequence"/>
</dbReference>
<dbReference type="Pfam" id="PF13837">
    <property type="entry name" value="Myb_DNA-bind_4"/>
    <property type="match status" value="1"/>
</dbReference>
<feature type="domain" description="Myb/SANT-like DNA-binding" evidence="2">
    <location>
        <begin position="86"/>
        <end position="178"/>
    </location>
</feature>
<comment type="caution">
    <text evidence="3">The sequence shown here is derived from an EMBL/GenBank/DDBJ whole genome shotgun (WGS) entry which is preliminary data.</text>
</comment>
<evidence type="ECO:0000256" key="1">
    <source>
        <dbReference type="SAM" id="Coils"/>
    </source>
</evidence>
<evidence type="ECO:0000313" key="3">
    <source>
        <dbReference type="EMBL" id="CAD6244246.1"/>
    </source>
</evidence>
<dbReference type="OrthoDB" id="641566at2759"/>
<dbReference type="PANTHER" id="PTHR46327">
    <property type="entry name" value="F16F4.11 PROTEIN-RELATED"/>
    <property type="match status" value="1"/>
</dbReference>
<organism evidence="3 4">
    <name type="scientific">Miscanthus lutarioriparius</name>
    <dbReference type="NCBI Taxonomy" id="422564"/>
    <lineage>
        <taxon>Eukaryota</taxon>
        <taxon>Viridiplantae</taxon>
        <taxon>Streptophyta</taxon>
        <taxon>Embryophyta</taxon>
        <taxon>Tracheophyta</taxon>
        <taxon>Spermatophyta</taxon>
        <taxon>Magnoliopsida</taxon>
        <taxon>Liliopsida</taxon>
        <taxon>Poales</taxon>
        <taxon>Poaceae</taxon>
        <taxon>PACMAD clade</taxon>
        <taxon>Panicoideae</taxon>
        <taxon>Andropogonodae</taxon>
        <taxon>Andropogoneae</taxon>
        <taxon>Saccharinae</taxon>
        <taxon>Miscanthus</taxon>
    </lineage>
</organism>
<sequence length="403" mass="45761">MEGNLPPPILIPGGGGGGGPFDLAQPFHFAAQPQAVQVHQGVFAVPAANQMPELGNVVKASLSDEEDADDGHLDHGKAAAASPWHRVKWTSGMVKLLVTAVSYIDEDVDADYGTSSGRRKHALLKRKGKWRLVSSAMAERGFAVSPQQCEDKFNDLNKRYKRLTEILGRGRACQIVEKHELLDQVSLSGKLREEAKKHLNSKHLHYEEMCSYHNRNRYCLLDDPALQRFLRMALRAPDEQGKKCLFGYDEEDDQMLLSEDDDDYEDDELNDDLEASAEDHGVHRVHATKKLKHDHEEGHCGSHLSEVAVIDVNRMSSEGSAGPSTEKNLSAMRAQIERQRLDIKSEMLRIEQRHFNWLKFSKEKDRELEKMKLENEKMKLKNERLELELRLKEIEMGIKPTRI</sequence>
<dbReference type="PANTHER" id="PTHR46327:SF4">
    <property type="entry name" value="OS02G0542400 PROTEIN"/>
    <property type="match status" value="1"/>
</dbReference>